<evidence type="ECO:0000313" key="4">
    <source>
        <dbReference type="Proteomes" id="UP000315295"/>
    </source>
</evidence>
<name>A0A540NF13_MALBA</name>
<dbReference type="Proteomes" id="UP000315295">
    <property type="component" value="Unassembled WGS sequence"/>
</dbReference>
<feature type="compositionally biased region" description="Low complexity" evidence="1">
    <location>
        <begin position="86"/>
        <end position="104"/>
    </location>
</feature>
<feature type="domain" description="VQ" evidence="2">
    <location>
        <begin position="151"/>
        <end position="178"/>
    </location>
</feature>
<feature type="compositionally biased region" description="Polar residues" evidence="1">
    <location>
        <begin position="341"/>
        <end position="353"/>
    </location>
</feature>
<dbReference type="Pfam" id="PF05678">
    <property type="entry name" value="VQ"/>
    <property type="match status" value="1"/>
</dbReference>
<keyword evidence="4" id="KW-1185">Reference proteome</keyword>
<dbReference type="EMBL" id="VIEB01000054">
    <property type="protein sequence ID" value="TQE09622.1"/>
    <property type="molecule type" value="Genomic_DNA"/>
</dbReference>
<feature type="compositionally biased region" description="Low complexity" evidence="1">
    <location>
        <begin position="118"/>
        <end position="129"/>
    </location>
</feature>
<feature type="compositionally biased region" description="Polar residues" evidence="1">
    <location>
        <begin position="130"/>
        <end position="140"/>
    </location>
</feature>
<evidence type="ECO:0000313" key="3">
    <source>
        <dbReference type="EMBL" id="TQE09622.1"/>
    </source>
</evidence>
<comment type="caution">
    <text evidence="3">The sequence shown here is derived from an EMBL/GenBank/DDBJ whole genome shotgun (WGS) entry which is preliminary data.</text>
</comment>
<dbReference type="InterPro" id="IPR008889">
    <property type="entry name" value="VQ"/>
</dbReference>
<organism evidence="3 4">
    <name type="scientific">Malus baccata</name>
    <name type="common">Siberian crab apple</name>
    <name type="synonym">Pyrus baccata</name>
    <dbReference type="NCBI Taxonomy" id="106549"/>
    <lineage>
        <taxon>Eukaryota</taxon>
        <taxon>Viridiplantae</taxon>
        <taxon>Streptophyta</taxon>
        <taxon>Embryophyta</taxon>
        <taxon>Tracheophyta</taxon>
        <taxon>Spermatophyta</taxon>
        <taxon>Magnoliopsida</taxon>
        <taxon>eudicotyledons</taxon>
        <taxon>Gunneridae</taxon>
        <taxon>Pentapetalae</taxon>
        <taxon>rosids</taxon>
        <taxon>fabids</taxon>
        <taxon>Rosales</taxon>
        <taxon>Rosaceae</taxon>
        <taxon>Amygdaloideae</taxon>
        <taxon>Maleae</taxon>
        <taxon>Malus</taxon>
    </lineage>
</organism>
<proteinExistence type="predicted"/>
<evidence type="ECO:0000259" key="2">
    <source>
        <dbReference type="Pfam" id="PF05678"/>
    </source>
</evidence>
<feature type="region of interest" description="Disordered" evidence="1">
    <location>
        <begin position="84"/>
        <end position="155"/>
    </location>
</feature>
<dbReference type="STRING" id="106549.A0A540NF13"/>
<reference evidence="3 4" key="1">
    <citation type="journal article" date="2019" name="G3 (Bethesda)">
        <title>Sequencing of a Wild Apple (Malus baccata) Genome Unravels the Differences Between Cultivated and Wild Apple Species Regarding Disease Resistance and Cold Tolerance.</title>
        <authorList>
            <person name="Chen X."/>
        </authorList>
    </citation>
    <scope>NUCLEOTIDE SEQUENCE [LARGE SCALE GENOMIC DNA]</scope>
    <source>
        <strain evidence="4">cv. Shandingzi</strain>
        <tissue evidence="3">Leaves</tissue>
    </source>
</reference>
<dbReference type="PANTHER" id="PTHR33179">
    <property type="entry name" value="VQ MOTIF-CONTAINING PROTEIN"/>
    <property type="match status" value="1"/>
</dbReference>
<feature type="compositionally biased region" description="Basic residues" evidence="1">
    <location>
        <begin position="141"/>
        <end position="150"/>
    </location>
</feature>
<protein>
    <recommendedName>
        <fullName evidence="2">VQ domain-containing protein</fullName>
    </recommendedName>
</protein>
<feature type="compositionally biased region" description="Low complexity" evidence="1">
    <location>
        <begin position="370"/>
        <end position="380"/>
    </location>
</feature>
<evidence type="ECO:0000256" key="1">
    <source>
        <dbReference type="SAM" id="MobiDB-lite"/>
    </source>
</evidence>
<dbReference type="PANTHER" id="PTHR33179:SF58">
    <property type="entry name" value="OS08G0409500 PROTEIN"/>
    <property type="match status" value="1"/>
</dbReference>
<feature type="region of interest" description="Disordered" evidence="1">
    <location>
        <begin position="1"/>
        <end position="66"/>
    </location>
</feature>
<dbReference type="AlphaFoldDB" id="A0A540NF13"/>
<sequence>MDSDNSESMQSSSGGEDQDHEISRPNSIPGYLNSPTQLFDSSDPIVHPSLPSHYQNHNPQPTNATLFDHHISSRNYTYDHFHTALSQPQPNSSNPNFIPNSRSNQPNSTNPVPNPQPSSTTTQALLASSRGGQTNPVATRNTKKRTRASRRAPTTVLTTDTSNFRAMVQEFTGIPAPPFSASSSSPYARRLEMFGSGIRSPLHPLRPLAQKVHQPTPFLSSSTSNSISSLLMMMNNNSSAMVDATNIATRNNNSNNNVNFSSTNYPLLSDHHQNQGLFQNMQNPILTFQSLPQQPPPFHSSVSVPNFGARPSPRGVIGNLAMHSSLEGHLALNHHGSSPYVDTNQLGSGSINDSHVAASDGNDGWRDHGVLGSSDGGLSSQDHHLRPSLDKCLEMNNVNSTIRGEGAVDSWISPTSDH</sequence>
<dbReference type="InterPro" id="IPR039609">
    <property type="entry name" value="VQ_15/22"/>
</dbReference>
<feature type="compositionally biased region" description="Low complexity" evidence="1">
    <location>
        <begin position="1"/>
        <end position="15"/>
    </location>
</feature>
<feature type="region of interest" description="Disordered" evidence="1">
    <location>
        <begin position="341"/>
        <end position="383"/>
    </location>
</feature>
<feature type="compositionally biased region" description="Polar residues" evidence="1">
    <location>
        <begin position="52"/>
        <end position="65"/>
    </location>
</feature>
<gene>
    <name evidence="3" type="ORF">C1H46_004715</name>
</gene>
<accession>A0A540NF13</accession>